<protein>
    <submittedName>
        <fullName evidence="2">Uncharacterized protein</fullName>
    </submittedName>
</protein>
<accession>A0A2M9XP96</accession>
<feature type="compositionally biased region" description="Acidic residues" evidence="1">
    <location>
        <begin position="72"/>
        <end position="81"/>
    </location>
</feature>
<dbReference type="RefSeq" id="WP_100737787.1">
    <property type="nucleotide sequence ID" value="NZ_CP033614.1"/>
</dbReference>
<evidence type="ECO:0000313" key="3">
    <source>
        <dbReference type="Proteomes" id="UP000276407"/>
    </source>
</evidence>
<reference evidence="2 3" key="1">
    <citation type="submission" date="2018-11" db="EMBL/GenBank/DDBJ databases">
        <title>Complete genome sequence of Leptospira kmetyi isolate LS 001/16 from soil sample associated with a leptospirosis patient in Kelantan.</title>
        <authorList>
            <person name="Muhammad Yusoff F."/>
            <person name="Muhammad Yusoff S."/>
            <person name="Ahmad M.N."/>
            <person name="Yusof N.Y."/>
            <person name="Aziah I."/>
        </authorList>
    </citation>
    <scope>NUCLEOTIDE SEQUENCE [LARGE SCALE GENOMIC DNA]</scope>
    <source>
        <strain evidence="2 3">LS 001/16</strain>
    </source>
</reference>
<gene>
    <name evidence="2" type="ORF">EFP84_11310</name>
</gene>
<dbReference type="OrthoDB" id="343291at2"/>
<sequence length="432" mass="49379">MKHSFYRLFITHILFLIPFATLFSVQIETIGGKTFKKVKIIKESVTEIQFEDEDGIILRIRKEKVKKVSPDPIEEAPEISSDESLPSPKVPEEKAPLPEHSFQFTQFLSNDGAFQGSSLFGERQARRNNAKYKDYYEAYYLTTSVNLIGLPPQIRIGFTMMNPLVDRTNTDADGLFQNTPGGADQSGLINQFLQTNELRFDPNQTKLRKEKNGLNDYLFTSAAYEHLTRMGAFSVGFLFINVDDPTFLMRGYFQIAWKPPFLEYLNPQITINNKMLSESNGIFQGTHNVRLSMSHEFFKGQLIQLTPSLVTGYQDVNDNVDRKKGISDVSPRIQLNYTDFFIAVNWMYRATPALVDNQFSTPSSGVYQDSNETDGKTTDPSKVNGYMNHAVINAITNYSPNEYVSRELIQHYQSQHIVRGIYFFNVGYSIRI</sequence>
<dbReference type="AlphaFoldDB" id="A0A2M9XP96"/>
<proteinExistence type="predicted"/>
<feature type="region of interest" description="Disordered" evidence="1">
    <location>
        <begin position="69"/>
        <end position="94"/>
    </location>
</feature>
<dbReference type="Proteomes" id="UP000276407">
    <property type="component" value="Chromosome 1"/>
</dbReference>
<evidence type="ECO:0000256" key="1">
    <source>
        <dbReference type="SAM" id="MobiDB-lite"/>
    </source>
</evidence>
<dbReference type="KEGG" id="lkm:EFP84_11310"/>
<name>A0A2M9XP96_9LEPT</name>
<evidence type="ECO:0000313" key="2">
    <source>
        <dbReference type="EMBL" id="AYV56038.1"/>
    </source>
</evidence>
<organism evidence="2 3">
    <name type="scientific">Leptospira kmetyi</name>
    <dbReference type="NCBI Taxonomy" id="408139"/>
    <lineage>
        <taxon>Bacteria</taxon>
        <taxon>Pseudomonadati</taxon>
        <taxon>Spirochaetota</taxon>
        <taxon>Spirochaetia</taxon>
        <taxon>Leptospirales</taxon>
        <taxon>Leptospiraceae</taxon>
        <taxon>Leptospira</taxon>
    </lineage>
</organism>
<dbReference type="EMBL" id="CP033614">
    <property type="protein sequence ID" value="AYV56038.1"/>
    <property type="molecule type" value="Genomic_DNA"/>
</dbReference>